<comment type="similarity">
    <text evidence="9">Belongs to the GSP H family.</text>
</comment>
<dbReference type="InterPro" id="IPR022346">
    <property type="entry name" value="T2SS_GspH"/>
</dbReference>
<protein>
    <recommendedName>
        <fullName evidence="2">Type II secretion system protein H</fullName>
    </recommendedName>
    <alternativeName>
        <fullName evidence="10">General secretion pathway protein H</fullName>
    </alternativeName>
</protein>
<evidence type="ECO:0000256" key="9">
    <source>
        <dbReference type="ARBA" id="ARBA00025772"/>
    </source>
</evidence>
<dbReference type="InterPro" id="IPR045584">
    <property type="entry name" value="Pilin-like"/>
</dbReference>
<dbReference type="Gene3D" id="3.55.40.10">
    <property type="entry name" value="minor pseudopilin epsh domain"/>
    <property type="match status" value="1"/>
</dbReference>
<dbReference type="EMBL" id="JAFMPM010000006">
    <property type="protein sequence ID" value="MBO0612389.1"/>
    <property type="molecule type" value="Genomic_DNA"/>
</dbReference>
<evidence type="ECO:0000256" key="11">
    <source>
        <dbReference type="SAM" id="Phobius"/>
    </source>
</evidence>
<accession>A0A8B0SNY8</accession>
<organism evidence="14">
    <name type="scientific">Thiothrix fructosivorans</name>
    <dbReference type="NCBI Taxonomy" id="111770"/>
    <lineage>
        <taxon>Bacteria</taxon>
        <taxon>Pseudomonadati</taxon>
        <taxon>Pseudomonadota</taxon>
        <taxon>Gammaproteobacteria</taxon>
        <taxon>Thiotrichales</taxon>
        <taxon>Thiotrichaceae</taxon>
        <taxon>Thiothrix</taxon>
    </lineage>
</organism>
<reference evidence="14" key="2">
    <citation type="submission" date="2021-04" db="EMBL/GenBank/DDBJ databases">
        <title>Complete Genome and methylome analysis of Thiothrix fructosivorans ATCC 49748.</title>
        <authorList>
            <person name="Fomenkov A."/>
            <person name="Sun L."/>
            <person name="Vincze T."/>
            <person name="Grabovich M.Y."/>
            <person name="Roberts R.J."/>
        </authorList>
    </citation>
    <scope>NUCLEOTIDE SEQUENCE</scope>
    <source>
        <strain evidence="14">ATCC 49748</strain>
    </source>
</reference>
<evidence type="ECO:0000256" key="4">
    <source>
        <dbReference type="ARBA" id="ARBA00022481"/>
    </source>
</evidence>
<evidence type="ECO:0000256" key="3">
    <source>
        <dbReference type="ARBA" id="ARBA00022475"/>
    </source>
</evidence>
<keyword evidence="5" id="KW-0997">Cell inner membrane</keyword>
<evidence type="ECO:0000256" key="6">
    <source>
        <dbReference type="ARBA" id="ARBA00022692"/>
    </source>
</evidence>
<evidence type="ECO:0000313" key="15">
    <source>
        <dbReference type="Proteomes" id="UP000664466"/>
    </source>
</evidence>
<dbReference type="Pfam" id="PF12019">
    <property type="entry name" value="GspH"/>
    <property type="match status" value="1"/>
</dbReference>
<dbReference type="GO" id="GO:0015628">
    <property type="term" value="P:protein secretion by the type II secretion system"/>
    <property type="evidence" value="ECO:0007669"/>
    <property type="project" value="InterPro"/>
</dbReference>
<keyword evidence="8 11" id="KW-0472">Membrane</keyword>
<name>A0A8B0SNY8_9GAMM</name>
<feature type="transmembrane region" description="Helical" evidence="11">
    <location>
        <begin position="12"/>
        <end position="32"/>
    </location>
</feature>
<dbReference type="GO" id="GO:0005886">
    <property type="term" value="C:plasma membrane"/>
    <property type="evidence" value="ECO:0007669"/>
    <property type="project" value="UniProtKB-SubCell"/>
</dbReference>
<dbReference type="InterPro" id="IPR012902">
    <property type="entry name" value="N_methyl_site"/>
</dbReference>
<evidence type="ECO:0000256" key="1">
    <source>
        <dbReference type="ARBA" id="ARBA00004377"/>
    </source>
</evidence>
<dbReference type="AlphaFoldDB" id="A0A8B0SNY8"/>
<dbReference type="SUPFAM" id="SSF54523">
    <property type="entry name" value="Pili subunits"/>
    <property type="match status" value="1"/>
</dbReference>
<reference evidence="13 15" key="1">
    <citation type="submission" date="2021-03" db="EMBL/GenBank/DDBJ databases">
        <title>Draft genome and methylome analysis of Thiotrix fructosivoruns ATCC 49748.</title>
        <authorList>
            <person name="Fomenkov A."/>
            <person name="Grabovich M.Y."/>
            <person name="Roberts R.J."/>
        </authorList>
    </citation>
    <scope>NUCLEOTIDE SEQUENCE [LARGE SCALE GENOMIC DNA]</scope>
    <source>
        <strain evidence="13 15">ATCC 49748</strain>
    </source>
</reference>
<evidence type="ECO:0000259" key="12">
    <source>
        <dbReference type="Pfam" id="PF12019"/>
    </source>
</evidence>
<dbReference type="EMBL" id="CP072748">
    <property type="protein sequence ID" value="QTX12761.1"/>
    <property type="molecule type" value="Genomic_DNA"/>
</dbReference>
<evidence type="ECO:0000256" key="5">
    <source>
        <dbReference type="ARBA" id="ARBA00022519"/>
    </source>
</evidence>
<keyword evidence="15" id="KW-1185">Reference proteome</keyword>
<evidence type="ECO:0000256" key="2">
    <source>
        <dbReference type="ARBA" id="ARBA00021549"/>
    </source>
</evidence>
<sequence>MKQYANQYTQRGLTMIELLVTVSIVAILATMATPSLREMMENSRLTALNNQLVSTINYVRGESIKRSFPVTMCVRDGTGAGCANSGGFENGWIVFVDCNGNNTVDATGCNYGPGNTNAAEEILLDTTPNFNGITITSNNVSHPRTLTYKPNGKVSNAGTLTIGTEGADELELDFKLGSTPRYKIVIAPLTGRVRSCRIKPGTSAC</sequence>
<evidence type="ECO:0000313" key="14">
    <source>
        <dbReference type="EMBL" id="QTX12761.1"/>
    </source>
</evidence>
<evidence type="ECO:0000256" key="8">
    <source>
        <dbReference type="ARBA" id="ARBA00023136"/>
    </source>
</evidence>
<evidence type="ECO:0000256" key="7">
    <source>
        <dbReference type="ARBA" id="ARBA00022989"/>
    </source>
</evidence>
<gene>
    <name evidence="14" type="ORF">J1836_007325</name>
    <name evidence="13" type="ORF">J1836_05500</name>
</gene>
<keyword evidence="7 11" id="KW-1133">Transmembrane helix</keyword>
<comment type="subcellular location">
    <subcellularLocation>
        <location evidence="1">Cell inner membrane</location>
        <topology evidence="1">Single-pass membrane protein</topology>
    </subcellularLocation>
</comment>
<proteinExistence type="inferred from homology"/>
<dbReference type="NCBIfam" id="TIGR02532">
    <property type="entry name" value="IV_pilin_GFxxxE"/>
    <property type="match status" value="1"/>
</dbReference>
<dbReference type="GO" id="GO:0015627">
    <property type="term" value="C:type II protein secretion system complex"/>
    <property type="evidence" value="ECO:0007669"/>
    <property type="project" value="InterPro"/>
</dbReference>
<keyword evidence="3" id="KW-1003">Cell membrane</keyword>
<evidence type="ECO:0000256" key="10">
    <source>
        <dbReference type="ARBA" id="ARBA00030775"/>
    </source>
</evidence>
<evidence type="ECO:0000313" key="13">
    <source>
        <dbReference type="EMBL" id="MBO0612389.1"/>
    </source>
</evidence>
<dbReference type="RefSeq" id="WP_207250080.1">
    <property type="nucleotide sequence ID" value="NZ_JAFMPM010000006.1"/>
</dbReference>
<dbReference type="Pfam" id="PF07963">
    <property type="entry name" value="N_methyl"/>
    <property type="match status" value="1"/>
</dbReference>
<keyword evidence="6 11" id="KW-0812">Transmembrane</keyword>
<feature type="domain" description="General secretion pathway GspH" evidence="12">
    <location>
        <begin position="50"/>
        <end position="167"/>
    </location>
</feature>
<dbReference type="Proteomes" id="UP000664466">
    <property type="component" value="Unassembled WGS sequence"/>
</dbReference>
<keyword evidence="4" id="KW-0488">Methylation</keyword>